<evidence type="ECO:0000256" key="3">
    <source>
        <dbReference type="ARBA" id="ARBA00023143"/>
    </source>
</evidence>
<name>A0A494YVC9_9BACI</name>
<feature type="domain" description="Flagellin C-terminal" evidence="6">
    <location>
        <begin position="376"/>
        <end position="428"/>
    </location>
</feature>
<organism evidence="7 8">
    <name type="scientific">Oceanobacillus bengalensis</name>
    <dbReference type="NCBI Taxonomy" id="1435466"/>
    <lineage>
        <taxon>Bacteria</taxon>
        <taxon>Bacillati</taxon>
        <taxon>Bacillota</taxon>
        <taxon>Bacilli</taxon>
        <taxon>Bacillales</taxon>
        <taxon>Bacillaceae</taxon>
        <taxon>Oceanobacillus</taxon>
    </lineage>
</organism>
<reference evidence="7 8" key="1">
    <citation type="journal article" date="2015" name="Antonie Van Leeuwenhoek">
        <title>Oceanobacillus bengalensis sp. nov., a bacterium isolated from seawater of the Bay of Bengal.</title>
        <authorList>
            <person name="Yongchang O."/>
            <person name="Xiang W."/>
            <person name="Wang G."/>
        </authorList>
    </citation>
    <scope>NUCLEOTIDE SEQUENCE [LARGE SCALE GENOMIC DNA]</scope>
    <source>
        <strain evidence="7 8">MCCC 1K00260</strain>
    </source>
</reference>
<keyword evidence="4" id="KW-0964">Secreted</keyword>
<evidence type="ECO:0000256" key="4">
    <source>
        <dbReference type="RuleBase" id="RU362073"/>
    </source>
</evidence>
<proteinExistence type="inferred from homology"/>
<dbReference type="GO" id="GO:0005576">
    <property type="term" value="C:extracellular region"/>
    <property type="evidence" value="ECO:0007669"/>
    <property type="project" value="UniProtKB-SubCell"/>
</dbReference>
<dbReference type="PANTHER" id="PTHR42792">
    <property type="entry name" value="FLAGELLIN"/>
    <property type="match status" value="1"/>
</dbReference>
<evidence type="ECO:0000259" key="6">
    <source>
        <dbReference type="Pfam" id="PF00700"/>
    </source>
</evidence>
<dbReference type="OrthoDB" id="9796789at2"/>
<dbReference type="Proteomes" id="UP000281813">
    <property type="component" value="Unassembled WGS sequence"/>
</dbReference>
<evidence type="ECO:0000256" key="1">
    <source>
        <dbReference type="ARBA" id="ARBA00005709"/>
    </source>
</evidence>
<evidence type="ECO:0000313" key="7">
    <source>
        <dbReference type="EMBL" id="RKQ14122.1"/>
    </source>
</evidence>
<protein>
    <recommendedName>
        <fullName evidence="2 4">Flagellin</fullName>
    </recommendedName>
</protein>
<comment type="similarity">
    <text evidence="1 4">Belongs to the bacterial flagellin family.</text>
</comment>
<dbReference type="EMBL" id="RBZO01000023">
    <property type="protein sequence ID" value="RKQ14122.1"/>
    <property type="molecule type" value="Genomic_DNA"/>
</dbReference>
<dbReference type="InterPro" id="IPR046358">
    <property type="entry name" value="Flagellin_C"/>
</dbReference>
<keyword evidence="8" id="KW-1185">Reference proteome</keyword>
<comment type="subcellular location">
    <subcellularLocation>
        <location evidence="4">Secreted</location>
    </subcellularLocation>
    <subcellularLocation>
        <location evidence="4">Bacterial flagellum</location>
    </subcellularLocation>
</comment>
<keyword evidence="7" id="KW-0969">Cilium</keyword>
<keyword evidence="7" id="KW-0282">Flagellum</keyword>
<dbReference type="Gene3D" id="1.20.1330.10">
    <property type="entry name" value="f41 fragment of flagellin, N-terminal domain"/>
    <property type="match status" value="2"/>
</dbReference>
<dbReference type="Gene3D" id="3.30.70.2120">
    <property type="match status" value="1"/>
</dbReference>
<evidence type="ECO:0000259" key="5">
    <source>
        <dbReference type="Pfam" id="PF00669"/>
    </source>
</evidence>
<comment type="function">
    <text evidence="4">Flagellin is the subunit protein which polymerizes to form the filaments of bacterial flagella.</text>
</comment>
<dbReference type="PANTHER" id="PTHR42792:SF2">
    <property type="entry name" value="FLAGELLIN"/>
    <property type="match status" value="1"/>
</dbReference>
<dbReference type="PRINTS" id="PR00207">
    <property type="entry name" value="FLAGELLIN"/>
</dbReference>
<keyword evidence="7" id="KW-0966">Cell projection</keyword>
<keyword evidence="3 4" id="KW-0975">Bacterial flagellum</keyword>
<dbReference type="RefSeq" id="WP_121132813.1">
    <property type="nucleotide sequence ID" value="NZ_JBHUFK010000064.1"/>
</dbReference>
<sequence length="430" mass="44428">MIINHNIAALNTHRQLGAANAAQQNSMEKLSSGLRINSAKDDAAGLAISEKMRGQIRGLDMAAKNAQDATSLIQTAEGGLNETHSILQRMRELSVQSANDTNTADDRAEIQKEVNQLKEEIDRISTQTEFNTKKLLNGDSGAKVNFSSNANVASAQASEQTLAGTYAVEVTTAAEQATATASDTFADADLTEASGNKTVEINGHSISFEFDNADAAATASNFKNAVNNANIGVTVTGDGTTSALELKTTEYGADSSITITANAVTAEMKLTADASTDKTDAGVDVAGTIDGVAASGKGLTLTGSGDTAGLKVNLTTTAATSEAAAGSVDVVQNALTAHIGANKGQTMSININSMTTSDLGVNSLDVQSQSGAENAIETIDKAIQSVSSERSKLGAYQNRLDHTINNLNTSSENLTAAESRIRDVDYALAA</sequence>
<gene>
    <name evidence="7" type="ORF">D8M05_13905</name>
</gene>
<dbReference type="InterPro" id="IPR001029">
    <property type="entry name" value="Flagellin_N"/>
</dbReference>
<evidence type="ECO:0000256" key="2">
    <source>
        <dbReference type="ARBA" id="ARBA00020110"/>
    </source>
</evidence>
<feature type="domain" description="Flagellin N-terminal" evidence="5">
    <location>
        <begin position="3"/>
        <end position="138"/>
    </location>
</feature>
<dbReference type="AlphaFoldDB" id="A0A494YVC9"/>
<dbReference type="Pfam" id="PF00700">
    <property type="entry name" value="Flagellin_C"/>
    <property type="match status" value="1"/>
</dbReference>
<dbReference type="Pfam" id="PF00669">
    <property type="entry name" value="Flagellin_N"/>
    <property type="match status" value="1"/>
</dbReference>
<dbReference type="GO" id="GO:0009288">
    <property type="term" value="C:bacterial-type flagellum"/>
    <property type="evidence" value="ECO:0007669"/>
    <property type="project" value="UniProtKB-SubCell"/>
</dbReference>
<dbReference type="SUPFAM" id="SSF64518">
    <property type="entry name" value="Phase 1 flagellin"/>
    <property type="match status" value="1"/>
</dbReference>
<accession>A0A494YVC9</accession>
<dbReference type="InterPro" id="IPR001492">
    <property type="entry name" value="Flagellin"/>
</dbReference>
<dbReference type="GO" id="GO:0005198">
    <property type="term" value="F:structural molecule activity"/>
    <property type="evidence" value="ECO:0007669"/>
    <property type="project" value="UniProtKB-UniRule"/>
</dbReference>
<comment type="caution">
    <text evidence="7">The sequence shown here is derived from an EMBL/GenBank/DDBJ whole genome shotgun (WGS) entry which is preliminary data.</text>
</comment>
<evidence type="ECO:0000313" key="8">
    <source>
        <dbReference type="Proteomes" id="UP000281813"/>
    </source>
</evidence>